<dbReference type="GO" id="GO:0003735">
    <property type="term" value="F:structural constituent of ribosome"/>
    <property type="evidence" value="ECO:0007669"/>
    <property type="project" value="InterPro"/>
</dbReference>
<reference evidence="5 6" key="1">
    <citation type="journal article" date="2016" name="Environ. Microbiol.">
        <title>Genomic resolution of a cold subsurface aquifer community provides metabolic insights for novel microbes adapted to high CO concentrations.</title>
        <authorList>
            <person name="Probst A.J."/>
            <person name="Castelle C.J."/>
            <person name="Singh A."/>
            <person name="Brown C.T."/>
            <person name="Anantharaman K."/>
            <person name="Sharon I."/>
            <person name="Hug L.A."/>
            <person name="Burstein D."/>
            <person name="Emerson J.B."/>
            <person name="Thomas B.C."/>
            <person name="Banfield J.F."/>
        </authorList>
    </citation>
    <scope>NUCLEOTIDE SEQUENCE [LARGE SCALE GENOMIC DNA]</scope>
    <source>
        <strain evidence="5">CG2_30_44_31</strain>
    </source>
</reference>
<dbReference type="InterPro" id="IPR001911">
    <property type="entry name" value="Ribosomal_bS21"/>
</dbReference>
<organism evidence="5 6">
    <name type="scientific">Candidatus Beckwithbacteria bacterium CG2_30_44_31</name>
    <dbReference type="NCBI Taxonomy" id="1805035"/>
    <lineage>
        <taxon>Bacteria</taxon>
        <taxon>Candidatus Beckwithiibacteriota</taxon>
    </lineage>
</organism>
<evidence type="ECO:0000256" key="3">
    <source>
        <dbReference type="ARBA" id="ARBA00023274"/>
    </source>
</evidence>
<proteinExistence type="inferred from homology"/>
<dbReference type="Gene3D" id="1.20.5.1150">
    <property type="entry name" value="Ribosomal protein S8"/>
    <property type="match status" value="1"/>
</dbReference>
<dbReference type="GO" id="GO:0006412">
    <property type="term" value="P:translation"/>
    <property type="evidence" value="ECO:0007669"/>
    <property type="project" value="InterPro"/>
</dbReference>
<dbReference type="InterPro" id="IPR038380">
    <property type="entry name" value="Ribosomal_bS21_sf"/>
</dbReference>
<gene>
    <name evidence="5" type="ORF">AUK18_02475</name>
</gene>
<evidence type="ECO:0000313" key="6">
    <source>
        <dbReference type="Proteomes" id="UP000183605"/>
    </source>
</evidence>
<keyword evidence="3" id="KW-0687">Ribonucleoprotein</keyword>
<keyword evidence="2 5" id="KW-0689">Ribosomal protein</keyword>
<comment type="similarity">
    <text evidence="1">Belongs to the bacterial ribosomal protein bS21 family.</text>
</comment>
<evidence type="ECO:0000313" key="5">
    <source>
        <dbReference type="EMBL" id="OIP03209.1"/>
    </source>
</evidence>
<dbReference type="GO" id="GO:1990904">
    <property type="term" value="C:ribonucleoprotein complex"/>
    <property type="evidence" value="ECO:0007669"/>
    <property type="project" value="UniProtKB-KW"/>
</dbReference>
<comment type="caution">
    <text evidence="5">The sequence shown here is derived from an EMBL/GenBank/DDBJ whole genome shotgun (WGS) entry which is preliminary data.</text>
</comment>
<name>A0A1J5AXC4_9BACT</name>
<dbReference type="Proteomes" id="UP000183605">
    <property type="component" value="Unassembled WGS sequence"/>
</dbReference>
<dbReference type="AlphaFoldDB" id="A0A1J5AXC4"/>
<accession>A0A1J5AXC4</accession>
<evidence type="ECO:0000256" key="4">
    <source>
        <dbReference type="ARBA" id="ARBA00035135"/>
    </source>
</evidence>
<dbReference type="GO" id="GO:0005840">
    <property type="term" value="C:ribosome"/>
    <property type="evidence" value="ECO:0007669"/>
    <property type="project" value="UniProtKB-KW"/>
</dbReference>
<evidence type="ECO:0000256" key="1">
    <source>
        <dbReference type="ARBA" id="ARBA00006640"/>
    </source>
</evidence>
<sequence>MTIIIKAQPGDSTDQMIKNFKKRVLQEQLLTELKEKEFFKKPSMIKKEKLNEFKRLKKRRKKMKWLKLRQ</sequence>
<protein>
    <recommendedName>
        <fullName evidence="4">Small ribosomal subunit protein bS21</fullName>
    </recommendedName>
</protein>
<evidence type="ECO:0000256" key="2">
    <source>
        <dbReference type="ARBA" id="ARBA00022980"/>
    </source>
</evidence>
<dbReference type="NCBIfam" id="TIGR00030">
    <property type="entry name" value="S21p"/>
    <property type="match status" value="1"/>
</dbReference>
<dbReference type="EMBL" id="MNXQ01000045">
    <property type="protein sequence ID" value="OIP03209.1"/>
    <property type="molecule type" value="Genomic_DNA"/>
</dbReference>